<proteinExistence type="predicted"/>
<dbReference type="Gene3D" id="3.40.640.10">
    <property type="entry name" value="Type I PLP-dependent aspartate aminotransferase-like (Major domain)"/>
    <property type="match status" value="1"/>
</dbReference>
<dbReference type="Proteomes" id="UP001567538">
    <property type="component" value="Unassembled WGS sequence"/>
</dbReference>
<accession>A0ABD1I485</accession>
<dbReference type="PANTHER" id="PTHR47926:SF500">
    <property type="entry name" value="REPEAT-CONTAINING PROTEIN, PUTATIVE-RELATED"/>
    <property type="match status" value="1"/>
</dbReference>
<dbReference type="Gene3D" id="1.25.40.10">
    <property type="entry name" value="Tetratricopeptide repeat domain"/>
    <property type="match status" value="2"/>
</dbReference>
<organism evidence="3 4">
    <name type="scientific">Salvia divinorum</name>
    <name type="common">Maria pastora</name>
    <name type="synonym">Diviner's sage</name>
    <dbReference type="NCBI Taxonomy" id="28513"/>
    <lineage>
        <taxon>Eukaryota</taxon>
        <taxon>Viridiplantae</taxon>
        <taxon>Streptophyta</taxon>
        <taxon>Embryophyta</taxon>
        <taxon>Tracheophyta</taxon>
        <taxon>Spermatophyta</taxon>
        <taxon>Magnoliopsida</taxon>
        <taxon>eudicotyledons</taxon>
        <taxon>Gunneridae</taxon>
        <taxon>Pentapetalae</taxon>
        <taxon>asterids</taxon>
        <taxon>lamiids</taxon>
        <taxon>Lamiales</taxon>
        <taxon>Lamiaceae</taxon>
        <taxon>Nepetoideae</taxon>
        <taxon>Mentheae</taxon>
        <taxon>Salviinae</taxon>
        <taxon>Salvia</taxon>
        <taxon>Salvia subgen. Calosphace</taxon>
    </lineage>
</organism>
<evidence type="ECO:0000256" key="2">
    <source>
        <dbReference type="PROSITE-ProRule" id="PRU00708"/>
    </source>
</evidence>
<comment type="caution">
    <text evidence="3">The sequence shown here is derived from an EMBL/GenBank/DDBJ whole genome shotgun (WGS) entry which is preliminary data.</text>
</comment>
<dbReference type="PANTHER" id="PTHR47926">
    <property type="entry name" value="PENTATRICOPEPTIDE REPEAT-CONTAINING PROTEIN"/>
    <property type="match status" value="1"/>
</dbReference>
<evidence type="ECO:0000313" key="3">
    <source>
        <dbReference type="EMBL" id="KAL1562799.1"/>
    </source>
</evidence>
<dbReference type="PROSITE" id="PS51375">
    <property type="entry name" value="PPR"/>
    <property type="match status" value="1"/>
</dbReference>
<dbReference type="NCBIfam" id="TIGR00756">
    <property type="entry name" value="PPR"/>
    <property type="match status" value="1"/>
</dbReference>
<dbReference type="SUPFAM" id="SSF53383">
    <property type="entry name" value="PLP-dependent transferases"/>
    <property type="match status" value="1"/>
</dbReference>
<name>A0ABD1I485_SALDI</name>
<dbReference type="Pfam" id="PF01535">
    <property type="entry name" value="PPR"/>
    <property type="match status" value="1"/>
</dbReference>
<keyword evidence="1" id="KW-0677">Repeat</keyword>
<reference evidence="3 4" key="1">
    <citation type="submission" date="2024-06" db="EMBL/GenBank/DDBJ databases">
        <title>A chromosome level genome sequence of Diviner's sage (Salvia divinorum).</title>
        <authorList>
            <person name="Ford S.A."/>
            <person name="Ro D.-K."/>
            <person name="Ness R.W."/>
            <person name="Phillips M.A."/>
        </authorList>
    </citation>
    <scope>NUCLEOTIDE SEQUENCE [LARGE SCALE GENOMIC DNA]</scope>
    <source>
        <strain evidence="3">SAF-2024a</strain>
        <tissue evidence="3">Leaf</tissue>
    </source>
</reference>
<dbReference type="InterPro" id="IPR015424">
    <property type="entry name" value="PyrdxlP-dep_Trfase"/>
</dbReference>
<sequence>MGHRVVSPTPELCDPCPRRGGATWSLLPRTLLSVTEVFLAEPSPTKVNVGVGAYRDDNGKPMILEGVREAERRIAGNSNISNSFLWDKLTLLHISCKKPRLAHRVFDEIVHPERKNKTTLWDQMIRACAWDRPFEKVVPLYNEIIDSGIKPTKYKYTFVLKACFALHNIESGVKIRGHVKRHNLHKDVYVYTVLVNFYVKCGYLVEARELLDEMPERDVVAWNVIISGFLSNGM</sequence>
<protein>
    <submittedName>
        <fullName evidence="3">Pentatricopeptide repeat-containing protein-like protein</fullName>
    </submittedName>
</protein>
<dbReference type="AlphaFoldDB" id="A0ABD1I485"/>
<dbReference type="InterPro" id="IPR015422">
    <property type="entry name" value="PyrdxlP-dep_Trfase_small"/>
</dbReference>
<keyword evidence="4" id="KW-1185">Reference proteome</keyword>
<dbReference type="InterPro" id="IPR002885">
    <property type="entry name" value="PPR_rpt"/>
</dbReference>
<dbReference type="EMBL" id="JBEAFC010000003">
    <property type="protein sequence ID" value="KAL1562799.1"/>
    <property type="molecule type" value="Genomic_DNA"/>
</dbReference>
<dbReference type="InterPro" id="IPR015421">
    <property type="entry name" value="PyrdxlP-dep_Trfase_major"/>
</dbReference>
<evidence type="ECO:0000313" key="4">
    <source>
        <dbReference type="Proteomes" id="UP001567538"/>
    </source>
</evidence>
<gene>
    <name evidence="3" type="ORF">AAHA92_05334</name>
</gene>
<dbReference type="Gene3D" id="3.90.1150.10">
    <property type="entry name" value="Aspartate Aminotransferase, domain 1"/>
    <property type="match status" value="1"/>
</dbReference>
<dbReference type="InterPro" id="IPR011990">
    <property type="entry name" value="TPR-like_helical_dom_sf"/>
</dbReference>
<feature type="repeat" description="PPR" evidence="2">
    <location>
        <begin position="187"/>
        <end position="221"/>
    </location>
</feature>
<dbReference type="InterPro" id="IPR046960">
    <property type="entry name" value="PPR_At4g14850-like_plant"/>
</dbReference>
<evidence type="ECO:0000256" key="1">
    <source>
        <dbReference type="ARBA" id="ARBA00022737"/>
    </source>
</evidence>